<dbReference type="EMBL" id="AAXW01000098">
    <property type="protein sequence ID" value="EAZ88192.1"/>
    <property type="molecule type" value="Genomic_DNA"/>
</dbReference>
<dbReference type="Proteomes" id="UP000003781">
    <property type="component" value="Unassembled WGS sequence"/>
</dbReference>
<organism evidence="1 2">
    <name type="scientific">Crocosphaera chwakensis CCY0110</name>
    <dbReference type="NCBI Taxonomy" id="391612"/>
    <lineage>
        <taxon>Bacteria</taxon>
        <taxon>Bacillati</taxon>
        <taxon>Cyanobacteriota</taxon>
        <taxon>Cyanophyceae</taxon>
        <taxon>Oscillatoriophycideae</taxon>
        <taxon>Chroococcales</taxon>
        <taxon>Aphanothecaceae</taxon>
        <taxon>Crocosphaera</taxon>
        <taxon>Crocosphaera chwakensis</taxon>
    </lineage>
</organism>
<proteinExistence type="predicted"/>
<evidence type="ECO:0000313" key="2">
    <source>
        <dbReference type="Proteomes" id="UP000003781"/>
    </source>
</evidence>
<reference evidence="1 2" key="1">
    <citation type="submission" date="2007-03" db="EMBL/GenBank/DDBJ databases">
        <authorList>
            <person name="Stal L."/>
            <person name="Ferriera S."/>
            <person name="Johnson J."/>
            <person name="Kravitz S."/>
            <person name="Beeson K."/>
            <person name="Sutton G."/>
            <person name="Rogers Y.-H."/>
            <person name="Friedman R."/>
            <person name="Frazier M."/>
            <person name="Venter J.C."/>
        </authorList>
    </citation>
    <scope>NUCLEOTIDE SEQUENCE [LARGE SCALE GENOMIC DNA]</scope>
    <source>
        <strain evidence="1 2">CCY0110</strain>
    </source>
</reference>
<gene>
    <name evidence="1" type="ORF">CY0110_14665</name>
</gene>
<dbReference type="RefSeq" id="WP_008278719.1">
    <property type="nucleotide sequence ID" value="NZ_AAXW01000098.1"/>
</dbReference>
<sequence>MSQQQTNQAVIQLQNNAVLIRQSEKINEKYDEILNSIDAKTAQQFAAIPARFESDTTNLDPQGNLFKDFNKSHQEKVSQTESFRSEVIETVEKEEKKGKGWFQSFKDSLSSESIQNKLQGFKDNLAAKTVNLGKKISSLPEEIATKAVMKTALDKIKEGRLLSPNESQQVDPVTGAFETYQVGDYQVIATSETTFSLLNNQGDFLIDFRADESLENPSLVSKSSEVDASQILKEIKDKPVELNQEQSQKRNNLIQEVSQQMQTLPKGRSVGENDQYIVRAYQGEKYLDDGFGHQITNDDINSLSYADLDSLSQTFEQEHQQLQAETAMPVFTKILKSHESYEVNSNESNLKYNPDDQTMTFTSSQGHTLKARSLGQGQWEHIEGKLPSETIAQLKNNLEPQLDSYFERKAQKDQTREVLQTLG</sequence>
<dbReference type="OrthoDB" id="581094at2"/>
<name>A3IZA1_9CHRO</name>
<evidence type="ECO:0000313" key="1">
    <source>
        <dbReference type="EMBL" id="EAZ88192.1"/>
    </source>
</evidence>
<protein>
    <submittedName>
        <fullName evidence="1">Uncharacterized protein</fullName>
    </submittedName>
</protein>
<keyword evidence="2" id="KW-1185">Reference proteome</keyword>
<comment type="caution">
    <text evidence="1">The sequence shown here is derived from an EMBL/GenBank/DDBJ whole genome shotgun (WGS) entry which is preliminary data.</text>
</comment>
<dbReference type="AlphaFoldDB" id="A3IZA1"/>
<accession>A3IZA1</accession>